<proteinExistence type="predicted"/>
<dbReference type="InterPro" id="IPR012337">
    <property type="entry name" value="RNaseH-like_sf"/>
</dbReference>
<name>A0A5C8K625_9BACT</name>
<dbReference type="AlphaFoldDB" id="A0A5C8K625"/>
<dbReference type="GO" id="GO:0003677">
    <property type="term" value="F:DNA binding"/>
    <property type="evidence" value="ECO:0007669"/>
    <property type="project" value="InterPro"/>
</dbReference>
<sequence>MKKYFSTKIKEIFDKVEIVSHLARKKFIFSFVLGLIKSRKVHFCEVAEHLNHKTKAACNEVRIQDFFRQAVLNYEQVAMLLCLFLPRKGKVRLSIDRTEWDFGKCQVNILMVLASHGKIQVPLYWSLLDNKSGNSSTQDRIDVVAKCLHLLGNRIGLLVADREFMGHKWLKYLKDSGINFCVRMPKHHLIERLDGRVQQAQELAKSHPLSLSDCLVDGVWGNVYLKRTAQGDLLYLFGTMEAKHLGTVYRRRWTIEACFQAFKSRGFDLKSTHLKDLEKLKKLVAMVSIAYGLCVSLGIYQDARVKKIKIKKHGYKANSYFRTGLNQIREMLKMKAKDWHQRIEIFIRWLNRQFQYYQNTHFLVG</sequence>
<evidence type="ECO:0000259" key="2">
    <source>
        <dbReference type="Pfam" id="PF01609"/>
    </source>
</evidence>
<dbReference type="GO" id="GO:0006313">
    <property type="term" value="P:DNA transposition"/>
    <property type="evidence" value="ECO:0007669"/>
    <property type="project" value="InterPro"/>
</dbReference>
<feature type="transmembrane region" description="Helical" evidence="1">
    <location>
        <begin position="283"/>
        <end position="300"/>
    </location>
</feature>
<reference evidence="3 4" key="1">
    <citation type="submission" date="2019-08" db="EMBL/GenBank/DDBJ databases">
        <authorList>
            <person name="Shi S."/>
        </authorList>
    </citation>
    <scope>NUCLEOTIDE SEQUENCE [LARGE SCALE GENOMIC DNA]</scope>
    <source>
        <strain evidence="3 4">GY10130</strain>
    </source>
</reference>
<dbReference type="NCBIfam" id="NF033591">
    <property type="entry name" value="transpos_IS4_2"/>
    <property type="match status" value="1"/>
</dbReference>
<evidence type="ECO:0000256" key="1">
    <source>
        <dbReference type="SAM" id="Phobius"/>
    </source>
</evidence>
<keyword evidence="1" id="KW-0812">Transmembrane</keyword>
<dbReference type="InterPro" id="IPR002559">
    <property type="entry name" value="Transposase_11"/>
</dbReference>
<keyword evidence="1" id="KW-1133">Transmembrane helix</keyword>
<dbReference type="Pfam" id="PF01609">
    <property type="entry name" value="DDE_Tnp_1"/>
    <property type="match status" value="1"/>
</dbReference>
<gene>
    <name evidence="3" type="ORF">FVR03_12240</name>
</gene>
<dbReference type="Proteomes" id="UP000321926">
    <property type="component" value="Unassembled WGS sequence"/>
</dbReference>
<keyword evidence="4" id="KW-1185">Reference proteome</keyword>
<dbReference type="EMBL" id="VRTY01000042">
    <property type="protein sequence ID" value="TXK45711.1"/>
    <property type="molecule type" value="Genomic_DNA"/>
</dbReference>
<organism evidence="3 4">
    <name type="scientific">Pontibacter qinzhouensis</name>
    <dbReference type="NCBI Taxonomy" id="2603253"/>
    <lineage>
        <taxon>Bacteria</taxon>
        <taxon>Pseudomonadati</taxon>
        <taxon>Bacteroidota</taxon>
        <taxon>Cytophagia</taxon>
        <taxon>Cytophagales</taxon>
        <taxon>Hymenobacteraceae</taxon>
        <taxon>Pontibacter</taxon>
    </lineage>
</organism>
<protein>
    <submittedName>
        <fullName evidence="3">IS4 family transposase</fullName>
    </submittedName>
</protein>
<comment type="caution">
    <text evidence="3">The sequence shown here is derived from an EMBL/GenBank/DDBJ whole genome shotgun (WGS) entry which is preliminary data.</text>
</comment>
<feature type="domain" description="Transposase IS4-like" evidence="2">
    <location>
        <begin position="143"/>
        <end position="292"/>
    </location>
</feature>
<evidence type="ECO:0000313" key="4">
    <source>
        <dbReference type="Proteomes" id="UP000321926"/>
    </source>
</evidence>
<dbReference type="RefSeq" id="WP_147922041.1">
    <property type="nucleotide sequence ID" value="NZ_VRTY01000042.1"/>
</dbReference>
<accession>A0A5C8K625</accession>
<dbReference type="InterPro" id="IPR047658">
    <property type="entry name" value="IS4-like_transpos"/>
</dbReference>
<dbReference type="SUPFAM" id="SSF53098">
    <property type="entry name" value="Ribonuclease H-like"/>
    <property type="match status" value="1"/>
</dbReference>
<dbReference type="GO" id="GO:0004803">
    <property type="term" value="F:transposase activity"/>
    <property type="evidence" value="ECO:0007669"/>
    <property type="project" value="InterPro"/>
</dbReference>
<keyword evidence="1" id="KW-0472">Membrane</keyword>
<dbReference type="OrthoDB" id="882324at2"/>
<evidence type="ECO:0000313" key="3">
    <source>
        <dbReference type="EMBL" id="TXK45711.1"/>
    </source>
</evidence>